<reference evidence="11 12" key="1">
    <citation type="submission" date="2019-06" db="EMBL/GenBank/DDBJ databases">
        <title>Sequencing the genomes of 1000 actinobacteria strains.</title>
        <authorList>
            <person name="Klenk H.-P."/>
        </authorList>
    </citation>
    <scope>NUCLEOTIDE SEQUENCE [LARGE SCALE GENOMIC DNA]</scope>
    <source>
        <strain evidence="11 12">DSM 18607</strain>
    </source>
</reference>
<proteinExistence type="inferred from homology"/>
<dbReference type="AlphaFoldDB" id="A0A542E5P2"/>
<feature type="compositionally biased region" description="Basic and acidic residues" evidence="9">
    <location>
        <begin position="1"/>
        <end position="18"/>
    </location>
</feature>
<evidence type="ECO:0000256" key="2">
    <source>
        <dbReference type="ARBA" id="ARBA00006490"/>
    </source>
</evidence>
<evidence type="ECO:0000256" key="7">
    <source>
        <dbReference type="ARBA" id="ARBA00023014"/>
    </source>
</evidence>
<evidence type="ECO:0000256" key="6">
    <source>
        <dbReference type="ARBA" id="ARBA00023004"/>
    </source>
</evidence>
<dbReference type="Gene3D" id="3.90.1150.10">
    <property type="entry name" value="Aspartate Aminotransferase, domain 1"/>
    <property type="match status" value="1"/>
</dbReference>
<evidence type="ECO:0000256" key="9">
    <source>
        <dbReference type="SAM" id="MobiDB-lite"/>
    </source>
</evidence>
<dbReference type="PIRSF" id="PIRSF005572">
    <property type="entry name" value="NifS"/>
    <property type="match status" value="1"/>
</dbReference>
<evidence type="ECO:0000256" key="5">
    <source>
        <dbReference type="ARBA" id="ARBA00022898"/>
    </source>
</evidence>
<name>A0A542E5P2_9MICO</name>
<dbReference type="Proteomes" id="UP000317893">
    <property type="component" value="Unassembled WGS sequence"/>
</dbReference>
<dbReference type="EMBL" id="VFMN01000001">
    <property type="protein sequence ID" value="TQJ10662.1"/>
    <property type="molecule type" value="Genomic_DNA"/>
</dbReference>
<comment type="caution">
    <text evidence="11">The sequence shown here is derived from an EMBL/GenBank/DDBJ whole genome shotgun (WGS) entry which is preliminary data.</text>
</comment>
<evidence type="ECO:0000313" key="12">
    <source>
        <dbReference type="Proteomes" id="UP000317893"/>
    </source>
</evidence>
<dbReference type="InterPro" id="IPR016454">
    <property type="entry name" value="Cysteine_dSase"/>
</dbReference>
<comment type="catalytic activity">
    <reaction evidence="8">
        <text>(sulfur carrier)-H + L-cysteine = (sulfur carrier)-SH + L-alanine</text>
        <dbReference type="Rhea" id="RHEA:43892"/>
        <dbReference type="Rhea" id="RHEA-COMP:14737"/>
        <dbReference type="Rhea" id="RHEA-COMP:14739"/>
        <dbReference type="ChEBI" id="CHEBI:29917"/>
        <dbReference type="ChEBI" id="CHEBI:35235"/>
        <dbReference type="ChEBI" id="CHEBI:57972"/>
        <dbReference type="ChEBI" id="CHEBI:64428"/>
        <dbReference type="EC" id="2.8.1.7"/>
    </reaction>
</comment>
<dbReference type="GO" id="GO:0046872">
    <property type="term" value="F:metal ion binding"/>
    <property type="evidence" value="ECO:0007669"/>
    <property type="project" value="UniProtKB-KW"/>
</dbReference>
<dbReference type="InterPro" id="IPR015422">
    <property type="entry name" value="PyrdxlP-dep_Trfase_small"/>
</dbReference>
<dbReference type="PANTHER" id="PTHR11601:SF34">
    <property type="entry name" value="CYSTEINE DESULFURASE"/>
    <property type="match status" value="1"/>
</dbReference>
<dbReference type="GO" id="GO:0051536">
    <property type="term" value="F:iron-sulfur cluster binding"/>
    <property type="evidence" value="ECO:0007669"/>
    <property type="project" value="UniProtKB-KW"/>
</dbReference>
<dbReference type="GO" id="GO:0031071">
    <property type="term" value="F:cysteine desulfurase activity"/>
    <property type="evidence" value="ECO:0007669"/>
    <property type="project" value="UniProtKB-EC"/>
</dbReference>
<keyword evidence="4" id="KW-0479">Metal-binding</keyword>
<keyword evidence="3" id="KW-0808">Transferase</keyword>
<dbReference type="InterPro" id="IPR015424">
    <property type="entry name" value="PyrdxlP-dep_Trfase"/>
</dbReference>
<gene>
    <name evidence="11" type="ORF">FB458_3791</name>
</gene>
<evidence type="ECO:0000256" key="3">
    <source>
        <dbReference type="ARBA" id="ARBA00022679"/>
    </source>
</evidence>
<dbReference type="InterPro" id="IPR015421">
    <property type="entry name" value="PyrdxlP-dep_Trfase_major"/>
</dbReference>
<evidence type="ECO:0000256" key="1">
    <source>
        <dbReference type="ARBA" id="ARBA00001933"/>
    </source>
</evidence>
<evidence type="ECO:0000259" key="10">
    <source>
        <dbReference type="Pfam" id="PF00266"/>
    </source>
</evidence>
<dbReference type="SUPFAM" id="SSF53383">
    <property type="entry name" value="PLP-dependent transferases"/>
    <property type="match status" value="1"/>
</dbReference>
<evidence type="ECO:0000256" key="8">
    <source>
        <dbReference type="ARBA" id="ARBA00050776"/>
    </source>
</evidence>
<keyword evidence="7" id="KW-0411">Iron-sulfur</keyword>
<evidence type="ECO:0000256" key="4">
    <source>
        <dbReference type="ARBA" id="ARBA00022723"/>
    </source>
</evidence>
<keyword evidence="5" id="KW-0663">Pyridoxal phosphate</keyword>
<comment type="cofactor">
    <cofactor evidence="1">
        <name>pyridoxal 5'-phosphate</name>
        <dbReference type="ChEBI" id="CHEBI:597326"/>
    </cofactor>
</comment>
<comment type="similarity">
    <text evidence="2">Belongs to the class-V pyridoxal-phosphate-dependent aminotransferase family. NifS/IscS subfamily.</text>
</comment>
<evidence type="ECO:0000313" key="11">
    <source>
        <dbReference type="EMBL" id="TQJ10662.1"/>
    </source>
</evidence>
<feature type="domain" description="Aminotransferase class V" evidence="10">
    <location>
        <begin position="46"/>
        <end position="369"/>
    </location>
</feature>
<dbReference type="Pfam" id="PF00266">
    <property type="entry name" value="Aminotran_5"/>
    <property type="match status" value="1"/>
</dbReference>
<sequence>MVPPTDHRPHDGSPERVLLDATPGPLHPAARETLLAALDAGWADPRRRHREGRTARRLLDTAREVLAGGLGVRPPELSLLPGGPPALTAGLEGLRHARRRSGTRVVLSAVEHSALLAPARAHAAAAGDPDLVAEVPVDRAGRVDLAAWAAAVAHPGTAAAALQAANQEVGTRQPLAPARAAGASYGVPLLVDATACLGRDAPPPAGAYDVLVGDARSWGGPTGVGLLVVPERTRWRRPGPPTDVEHGRTDVEPSLPLVLAAAEAWRQAEHDRAAEAAAAAALVDRIRAAAAAVPDVEVVGDPVDRLPHVVTFSALLVDGEVLVDELDRAGVAVASGSACTASTLEPSHVLVAMGVLTHGNVRVTLPLAATLPGGDAERERGVDAFCALLPRVVDAVRERLGTRSL</sequence>
<dbReference type="Gene3D" id="3.40.640.10">
    <property type="entry name" value="Type I PLP-dependent aspartate aminotransferase-like (Major domain)"/>
    <property type="match status" value="1"/>
</dbReference>
<dbReference type="InterPro" id="IPR000192">
    <property type="entry name" value="Aminotrans_V_dom"/>
</dbReference>
<feature type="region of interest" description="Disordered" evidence="9">
    <location>
        <begin position="1"/>
        <end position="25"/>
    </location>
</feature>
<protein>
    <submittedName>
        <fullName evidence="11">Cysteine desulfurase</fullName>
    </submittedName>
</protein>
<organism evidence="11 12">
    <name type="scientific">Lapillicoccus jejuensis</name>
    <dbReference type="NCBI Taxonomy" id="402171"/>
    <lineage>
        <taxon>Bacteria</taxon>
        <taxon>Bacillati</taxon>
        <taxon>Actinomycetota</taxon>
        <taxon>Actinomycetes</taxon>
        <taxon>Micrococcales</taxon>
        <taxon>Intrasporangiaceae</taxon>
        <taxon>Lapillicoccus</taxon>
    </lineage>
</organism>
<accession>A0A542E5P2</accession>
<dbReference type="PANTHER" id="PTHR11601">
    <property type="entry name" value="CYSTEINE DESULFURYLASE FAMILY MEMBER"/>
    <property type="match status" value="1"/>
</dbReference>
<keyword evidence="12" id="KW-1185">Reference proteome</keyword>
<keyword evidence="6" id="KW-0408">Iron</keyword>